<dbReference type="InterPro" id="IPR016181">
    <property type="entry name" value="Acyl_CoA_acyltransferase"/>
</dbReference>
<dbReference type="PANTHER" id="PTHR43415">
    <property type="entry name" value="SPERMIDINE N(1)-ACETYLTRANSFERASE"/>
    <property type="match status" value="1"/>
</dbReference>
<organism evidence="2 3">
    <name type="scientific">Planococcus glaciei</name>
    <dbReference type="NCBI Taxonomy" id="459472"/>
    <lineage>
        <taxon>Bacteria</taxon>
        <taxon>Bacillati</taxon>
        <taxon>Bacillota</taxon>
        <taxon>Bacilli</taxon>
        <taxon>Bacillales</taxon>
        <taxon>Caryophanaceae</taxon>
        <taxon>Planococcus</taxon>
    </lineage>
</organism>
<feature type="domain" description="N-acetyltransferase" evidence="1">
    <location>
        <begin position="5"/>
        <end position="167"/>
    </location>
</feature>
<dbReference type="PROSITE" id="PS51186">
    <property type="entry name" value="GNAT"/>
    <property type="match status" value="1"/>
</dbReference>
<dbReference type="CDD" id="cd04301">
    <property type="entry name" value="NAT_SF"/>
    <property type="match status" value="1"/>
</dbReference>
<dbReference type="GO" id="GO:0016747">
    <property type="term" value="F:acyltransferase activity, transferring groups other than amino-acyl groups"/>
    <property type="evidence" value="ECO:0007669"/>
    <property type="project" value="InterPro"/>
</dbReference>
<dbReference type="Pfam" id="PF00583">
    <property type="entry name" value="Acetyltransf_1"/>
    <property type="match status" value="1"/>
</dbReference>
<dbReference type="Gene3D" id="3.40.630.30">
    <property type="match status" value="1"/>
</dbReference>
<gene>
    <name evidence="2" type="ORF">HF394_14120</name>
</gene>
<dbReference type="Proteomes" id="UP000509222">
    <property type="component" value="Chromosome"/>
</dbReference>
<reference evidence="3" key="2">
    <citation type="submission" date="2020-06" db="EMBL/GenBank/DDBJ databases">
        <title>Isolation of Planomicrobium glaciei.</title>
        <authorList>
            <person name="Malisova L."/>
            <person name="Safrankova R."/>
            <person name="Jakubu V."/>
            <person name="Spanelova P."/>
        </authorList>
    </citation>
    <scope>NUCLEOTIDE SEQUENCE [LARGE SCALE GENOMIC DNA]</scope>
    <source>
        <strain evidence="3">NRL-ATB46093</strain>
    </source>
</reference>
<dbReference type="SUPFAM" id="SSF55729">
    <property type="entry name" value="Acyl-CoA N-acyltransferases (Nat)"/>
    <property type="match status" value="1"/>
</dbReference>
<evidence type="ECO:0000313" key="3">
    <source>
        <dbReference type="Proteomes" id="UP000509222"/>
    </source>
</evidence>
<protein>
    <submittedName>
        <fullName evidence="2">GNAT family N-acetyltransferase</fullName>
    </submittedName>
</protein>
<reference evidence="2 3" key="1">
    <citation type="submission" date="2020-04" db="EMBL/GenBank/DDBJ databases">
        <authorList>
            <person name="Pajer P."/>
            <person name="Broz P."/>
        </authorList>
    </citation>
    <scope>NUCLEOTIDE SEQUENCE [LARGE SCALE GENOMIC DNA]</scope>
    <source>
        <strain evidence="3">NRL-ATB46093</strain>
    </source>
</reference>
<name>A0A7H8QCA5_9BACL</name>
<proteinExistence type="predicted"/>
<keyword evidence="2" id="KW-0808">Transferase</keyword>
<dbReference type="PANTHER" id="PTHR43415:SF3">
    <property type="entry name" value="GNAT-FAMILY ACETYLTRANSFERASE"/>
    <property type="match status" value="1"/>
</dbReference>
<accession>A0A7H8QCA5</accession>
<dbReference type="EMBL" id="CP051177">
    <property type="protein sequence ID" value="QKX51607.1"/>
    <property type="molecule type" value="Genomic_DNA"/>
</dbReference>
<dbReference type="AlphaFoldDB" id="A0A7H8QCA5"/>
<evidence type="ECO:0000313" key="2">
    <source>
        <dbReference type="EMBL" id="QKX51607.1"/>
    </source>
</evidence>
<sequence length="168" mass="19424">METDIHIRKAVPADAERLVELIKEVEDSGLMLFEPGERKTKPEQLKKRLEGMDEHSVILTAEEGRFLQGYLFAIGDALMRKRHTVYVAIGIREGQRGKGIGTQLFKTLELWAREKNLRRIELTVIEHNEPAVALYQKMGFEIEGIKKDSLYIKGEYVNEYYMARILSE</sequence>
<keyword evidence="3" id="KW-1185">Reference proteome</keyword>
<evidence type="ECO:0000259" key="1">
    <source>
        <dbReference type="PROSITE" id="PS51186"/>
    </source>
</evidence>
<dbReference type="RefSeq" id="WP_246316520.1">
    <property type="nucleotide sequence ID" value="NZ_CP051177.1"/>
</dbReference>
<dbReference type="InterPro" id="IPR000182">
    <property type="entry name" value="GNAT_dom"/>
</dbReference>